<organism evidence="10 11">
    <name type="scientific">Tistrella bauzanensis</name>
    <dbReference type="NCBI Taxonomy" id="657419"/>
    <lineage>
        <taxon>Bacteria</taxon>
        <taxon>Pseudomonadati</taxon>
        <taxon>Pseudomonadota</taxon>
        <taxon>Alphaproteobacteria</taxon>
        <taxon>Geminicoccales</taxon>
        <taxon>Geminicoccaceae</taxon>
        <taxon>Tistrella</taxon>
    </lineage>
</organism>
<reference evidence="11" key="1">
    <citation type="journal article" date="2019" name="Int. J. Syst. Evol. Microbiol.">
        <title>The Global Catalogue of Microorganisms (GCM) 10K type strain sequencing project: providing services to taxonomists for standard genome sequencing and annotation.</title>
        <authorList>
            <consortium name="The Broad Institute Genomics Platform"/>
            <consortium name="The Broad Institute Genome Sequencing Center for Infectious Disease"/>
            <person name="Wu L."/>
            <person name="Ma J."/>
        </authorList>
    </citation>
    <scope>NUCLEOTIDE SEQUENCE [LARGE SCALE GENOMIC DNA]</scope>
    <source>
        <strain evidence="11">CGMCC 1.10188</strain>
    </source>
</reference>
<keyword evidence="2" id="KW-1003">Cell membrane</keyword>
<feature type="transmembrane region" description="Helical" evidence="9">
    <location>
        <begin position="165"/>
        <end position="191"/>
    </location>
</feature>
<keyword evidence="5 9" id="KW-1133">Transmembrane helix</keyword>
<feature type="transmembrane region" description="Helical" evidence="9">
    <location>
        <begin position="253"/>
        <end position="271"/>
    </location>
</feature>
<evidence type="ECO:0000256" key="2">
    <source>
        <dbReference type="ARBA" id="ARBA00022475"/>
    </source>
</evidence>
<keyword evidence="11" id="KW-1185">Reference proteome</keyword>
<evidence type="ECO:0000256" key="7">
    <source>
        <dbReference type="ARBA" id="ARBA00024033"/>
    </source>
</evidence>
<evidence type="ECO:0008006" key="12">
    <source>
        <dbReference type="Google" id="ProtNLM"/>
    </source>
</evidence>
<evidence type="ECO:0000313" key="11">
    <source>
        <dbReference type="Proteomes" id="UP000603352"/>
    </source>
</evidence>
<evidence type="ECO:0000256" key="4">
    <source>
        <dbReference type="ARBA" id="ARBA00022692"/>
    </source>
</evidence>
<feature type="transmembrane region" description="Helical" evidence="9">
    <location>
        <begin position="342"/>
        <end position="361"/>
    </location>
</feature>
<comment type="caution">
    <text evidence="10">The sequence shown here is derived from an EMBL/GenBank/DDBJ whole genome shotgun (WGS) entry which is preliminary data.</text>
</comment>
<evidence type="ECO:0000313" key="10">
    <source>
        <dbReference type="EMBL" id="GGB30103.1"/>
    </source>
</evidence>
<sequence length="408" mass="43790">MVRTMTDWPLRLLVALILVWVIGGEFLRTLPGDLLWDFGSFVASGRAAAQGLDPYGIHELTFHVSIAGFDMWNPNLNPPISALLFQLFDGGDVHQTFRVWRMISIAIYVATVLLLFDRYGATPLTVLWVFALAGFWDTLLLGQIYIPLVFMAVAAWLLLERRQHIAAGILIGLVVSMKPNVLVWPVLLFLAGHRPAPIAAAITAAVVSAVPLLVYGPDIYGQWLSLVAGDGSRAVFLTNASIAGFAARAGMPWAGMPLSIALLLGLALWAVRRRPGIERASGFALLAALLASPLGWIHYTLFLLPLLLSRWHRPEIRLAGLMLCVPVPMVLARMGAPALDQLTLGSVYGWALLICFGSLVADRWRQRVPSAQAGRISGPSGSAADPAMPAATATATGPAARPASTTGA</sequence>
<keyword evidence="4 9" id="KW-0812">Transmembrane</keyword>
<evidence type="ECO:0000256" key="1">
    <source>
        <dbReference type="ARBA" id="ARBA00004651"/>
    </source>
</evidence>
<accession>A0ABQ1I9W9</accession>
<comment type="similarity">
    <text evidence="7">Belongs to the glycosyltransferase 87 family.</text>
</comment>
<feature type="transmembrane region" description="Helical" evidence="9">
    <location>
        <begin position="12"/>
        <end position="30"/>
    </location>
</feature>
<keyword evidence="6 9" id="KW-0472">Membrane</keyword>
<evidence type="ECO:0000256" key="3">
    <source>
        <dbReference type="ARBA" id="ARBA00022679"/>
    </source>
</evidence>
<dbReference type="RefSeq" id="WP_188575401.1">
    <property type="nucleotide sequence ID" value="NZ_BMDZ01000006.1"/>
</dbReference>
<proteinExistence type="inferred from homology"/>
<feature type="compositionally biased region" description="Low complexity" evidence="8">
    <location>
        <begin position="377"/>
        <end position="408"/>
    </location>
</feature>
<dbReference type="EMBL" id="BMDZ01000006">
    <property type="protein sequence ID" value="GGB30103.1"/>
    <property type="molecule type" value="Genomic_DNA"/>
</dbReference>
<comment type="subcellular location">
    <subcellularLocation>
        <location evidence="1">Cell membrane</location>
        <topology evidence="1">Multi-pass membrane protein</topology>
    </subcellularLocation>
</comment>
<evidence type="ECO:0000256" key="5">
    <source>
        <dbReference type="ARBA" id="ARBA00022989"/>
    </source>
</evidence>
<evidence type="ECO:0000256" key="9">
    <source>
        <dbReference type="SAM" id="Phobius"/>
    </source>
</evidence>
<dbReference type="Proteomes" id="UP000603352">
    <property type="component" value="Unassembled WGS sequence"/>
</dbReference>
<feature type="transmembrane region" description="Helical" evidence="9">
    <location>
        <begin position="198"/>
        <end position="217"/>
    </location>
</feature>
<feature type="region of interest" description="Disordered" evidence="8">
    <location>
        <begin position="372"/>
        <end position="408"/>
    </location>
</feature>
<dbReference type="Pfam" id="PF09594">
    <property type="entry name" value="GT87"/>
    <property type="match status" value="1"/>
</dbReference>
<feature type="transmembrane region" description="Helical" evidence="9">
    <location>
        <begin position="128"/>
        <end position="159"/>
    </location>
</feature>
<feature type="transmembrane region" description="Helical" evidence="9">
    <location>
        <begin position="99"/>
        <end position="116"/>
    </location>
</feature>
<protein>
    <recommendedName>
        <fullName evidence="12">DUF2029 domain-containing protein</fullName>
    </recommendedName>
</protein>
<keyword evidence="3" id="KW-0808">Transferase</keyword>
<evidence type="ECO:0000256" key="6">
    <source>
        <dbReference type="ARBA" id="ARBA00023136"/>
    </source>
</evidence>
<gene>
    <name evidence="10" type="ORF">GCM10011505_09350</name>
</gene>
<feature type="transmembrane region" description="Helical" evidence="9">
    <location>
        <begin position="283"/>
        <end position="304"/>
    </location>
</feature>
<name>A0ABQ1I9W9_9PROT</name>
<dbReference type="InterPro" id="IPR018584">
    <property type="entry name" value="GT87"/>
</dbReference>
<evidence type="ECO:0000256" key="8">
    <source>
        <dbReference type="SAM" id="MobiDB-lite"/>
    </source>
</evidence>